<feature type="domain" description="Shugoshin C-terminal" evidence="10">
    <location>
        <begin position="835"/>
        <end position="857"/>
    </location>
</feature>
<feature type="compositionally biased region" description="Basic and acidic residues" evidence="9">
    <location>
        <begin position="386"/>
        <end position="408"/>
    </location>
</feature>
<dbReference type="GO" id="GO:0005634">
    <property type="term" value="C:nucleus"/>
    <property type="evidence" value="ECO:0007669"/>
    <property type="project" value="InterPro"/>
</dbReference>
<feature type="region of interest" description="Disordered" evidence="9">
    <location>
        <begin position="373"/>
        <end position="417"/>
    </location>
</feature>
<name>A0AAW2A831_CULAL</name>
<dbReference type="InterPro" id="IPR038889">
    <property type="entry name" value="Shugoshin1/2"/>
</dbReference>
<feature type="compositionally biased region" description="Polar residues" evidence="9">
    <location>
        <begin position="795"/>
        <end position="805"/>
    </location>
</feature>
<dbReference type="GO" id="GO:0051301">
    <property type="term" value="P:cell division"/>
    <property type="evidence" value="ECO:0007669"/>
    <property type="project" value="UniProtKB-KW"/>
</dbReference>
<organism evidence="11 12">
    <name type="scientific">Culter alburnus</name>
    <name type="common">Topmouth culter</name>
    <dbReference type="NCBI Taxonomy" id="194366"/>
    <lineage>
        <taxon>Eukaryota</taxon>
        <taxon>Metazoa</taxon>
        <taxon>Chordata</taxon>
        <taxon>Craniata</taxon>
        <taxon>Vertebrata</taxon>
        <taxon>Euteleostomi</taxon>
        <taxon>Actinopterygii</taxon>
        <taxon>Neopterygii</taxon>
        <taxon>Teleostei</taxon>
        <taxon>Ostariophysi</taxon>
        <taxon>Cypriniformes</taxon>
        <taxon>Xenocyprididae</taxon>
        <taxon>Xenocypridinae</taxon>
        <taxon>Culter</taxon>
    </lineage>
</organism>
<dbReference type="PANTHER" id="PTHR21577:SF3">
    <property type="entry name" value="SHUGOSHIN 1-RELATED"/>
    <property type="match status" value="1"/>
</dbReference>
<dbReference type="EMBL" id="JAWDJR010000009">
    <property type="protein sequence ID" value="KAK9969213.1"/>
    <property type="molecule type" value="Genomic_DNA"/>
</dbReference>
<feature type="region of interest" description="Disordered" evidence="9">
    <location>
        <begin position="700"/>
        <end position="732"/>
    </location>
</feature>
<dbReference type="Pfam" id="PF07557">
    <property type="entry name" value="Shugoshin_C"/>
    <property type="match status" value="1"/>
</dbReference>
<feature type="compositionally biased region" description="Basic and acidic residues" evidence="9">
    <location>
        <begin position="332"/>
        <end position="341"/>
    </location>
</feature>
<keyword evidence="3" id="KW-0158">Chromosome</keyword>
<protein>
    <recommendedName>
        <fullName evidence="10">Shugoshin C-terminal domain-containing protein</fullName>
    </recommendedName>
</protein>
<evidence type="ECO:0000256" key="4">
    <source>
        <dbReference type="ARBA" id="ARBA00022618"/>
    </source>
</evidence>
<dbReference type="PANTHER" id="PTHR21577">
    <property type="entry name" value="SHUGOSHIN"/>
    <property type="match status" value="1"/>
</dbReference>
<keyword evidence="4" id="KW-0132">Cell division</keyword>
<reference evidence="11 12" key="1">
    <citation type="submission" date="2024-05" db="EMBL/GenBank/DDBJ databases">
        <title>A high-quality chromosomal-level genome assembly of Topmouth culter (Culter alburnus).</title>
        <authorList>
            <person name="Zhao H."/>
        </authorList>
    </citation>
    <scope>NUCLEOTIDE SEQUENCE [LARGE SCALE GENOMIC DNA]</scope>
    <source>
        <strain evidence="11">CATC2023</strain>
        <tissue evidence="11">Muscle</tissue>
    </source>
</reference>
<comment type="subcellular location">
    <subcellularLocation>
        <location evidence="1">Chromosome</location>
        <location evidence="1">Centromere</location>
    </subcellularLocation>
</comment>
<feature type="region of interest" description="Disordered" evidence="9">
    <location>
        <begin position="307"/>
        <end position="347"/>
    </location>
</feature>
<evidence type="ECO:0000256" key="3">
    <source>
        <dbReference type="ARBA" id="ARBA00022454"/>
    </source>
</evidence>
<evidence type="ECO:0000256" key="8">
    <source>
        <dbReference type="ARBA" id="ARBA00023328"/>
    </source>
</evidence>
<feature type="compositionally biased region" description="Basic and acidic residues" evidence="9">
    <location>
        <begin position="760"/>
        <end position="771"/>
    </location>
</feature>
<comment type="caution">
    <text evidence="11">The sequence shown here is derived from an EMBL/GenBank/DDBJ whole genome shotgun (WGS) entry which is preliminary data.</text>
</comment>
<dbReference type="InterPro" id="IPR011515">
    <property type="entry name" value="Shugoshin_C"/>
</dbReference>
<dbReference type="GO" id="GO:0045132">
    <property type="term" value="P:meiotic chromosome segregation"/>
    <property type="evidence" value="ECO:0007669"/>
    <property type="project" value="InterPro"/>
</dbReference>
<keyword evidence="8" id="KW-0137">Centromere</keyword>
<keyword evidence="12" id="KW-1185">Reference proteome</keyword>
<feature type="region of interest" description="Disordered" evidence="9">
    <location>
        <begin position="760"/>
        <end position="881"/>
    </location>
</feature>
<feature type="compositionally biased region" description="Polar residues" evidence="9">
    <location>
        <begin position="825"/>
        <end position="835"/>
    </location>
</feature>
<dbReference type="GO" id="GO:0000776">
    <property type="term" value="C:kinetochore"/>
    <property type="evidence" value="ECO:0007669"/>
    <property type="project" value="TreeGrafter"/>
</dbReference>
<dbReference type="GO" id="GO:0051177">
    <property type="term" value="P:meiotic sister chromatid cohesion"/>
    <property type="evidence" value="ECO:0007669"/>
    <property type="project" value="TreeGrafter"/>
</dbReference>
<evidence type="ECO:0000256" key="9">
    <source>
        <dbReference type="SAM" id="MobiDB-lite"/>
    </source>
</evidence>
<feature type="compositionally biased region" description="Basic residues" evidence="9">
    <location>
        <begin position="571"/>
        <end position="585"/>
    </location>
</feature>
<feature type="compositionally biased region" description="Basic and acidic residues" evidence="9">
    <location>
        <begin position="810"/>
        <end position="822"/>
    </location>
</feature>
<evidence type="ECO:0000259" key="10">
    <source>
        <dbReference type="Pfam" id="PF07557"/>
    </source>
</evidence>
<sequence>MHYNKNKDDPRQASSLSSSFIAVPSDKTLIISSKEKKENIRLGKQTASVYAAKIKTKIHNTSSFFKLSLKSNNKALALALVAQKKRSRELETEVVRLRKDAQTTTFDLAYQRHKNKQLFAIIREFYDSSLNWMTKAVDIFCNDEVPDSMDTEHNTSEDQMFEMEKEVESLQERPLCPQQDHVESEPVNTAMVKESTACDVLSQERNSPAQQNTLNGSEMDITVNDSAAEIVIVDTNARRISEVSEEHQEKKDLCLSGKGSESVSAEGDSPIEFSRLDSTSAVPKELTTVMEQCCPTVQNEVVNGHETESITARRKTHVTSRCTKSSRRTCKRKDPNPDPRKTYLISQDPPNDIFNDCFSDLELQISERSKAISSDGNISSKAAKSKAKESRVNQEPRRTFIVQDEQRPQKSRGTKVSSLMDHSLSYVHENVESAGTACLETAGTDVHVNENAVQVKKHKNKSLTQFEKCNTQKNRGTFVVQPSQSFINRNSILKETNILDDPKSPEGSQEVAPEMQMTPQDIGLDTIAQQHKEHVSHEMLKENAYHPECSQDVHISLVQEAPKLASSVPGKAKKHRKEGANKIKKSNAAVKEKSKALTKKQNSCALSMQENVSTEKQDVIDLQNGAGYRSLSNTLHLPGISYRSEEDLRDEHDAATSEIRCPSSVDKIDQADHINMDALNIDLDQTNQAYESRCRKTYVISSSHKPQSKEMTDSGASSRTSSSEHHLLTNETDDVSAVMNSSMFIMEKYNVTSDTFSEHTKDLQLTEERPPWETIDGYPETLSDESPAHSPQPEARSQTMNIYQDQDQDSDLRHQAPEDGRVMKSLTNTDINSLGRTRRRAAPVSYKEPTLNCKMRRGDKYSDTKFLNSPVFKDKKKKKRT</sequence>
<keyword evidence="5" id="KW-0159">Chromosome partition</keyword>
<evidence type="ECO:0000256" key="6">
    <source>
        <dbReference type="ARBA" id="ARBA00023054"/>
    </source>
</evidence>
<evidence type="ECO:0000256" key="7">
    <source>
        <dbReference type="ARBA" id="ARBA00023306"/>
    </source>
</evidence>
<keyword evidence="6" id="KW-0175">Coiled coil</keyword>
<dbReference type="Gene3D" id="1.20.5.730">
    <property type="entry name" value="Single helix bin"/>
    <property type="match status" value="1"/>
</dbReference>
<evidence type="ECO:0000313" key="12">
    <source>
        <dbReference type="Proteomes" id="UP001479290"/>
    </source>
</evidence>
<gene>
    <name evidence="11" type="ORF">ABG768_027408</name>
</gene>
<dbReference type="AlphaFoldDB" id="A0AAW2A831"/>
<accession>A0AAW2A831</accession>
<evidence type="ECO:0000256" key="2">
    <source>
        <dbReference type="ARBA" id="ARBA00010845"/>
    </source>
</evidence>
<evidence type="ECO:0000256" key="1">
    <source>
        <dbReference type="ARBA" id="ARBA00004584"/>
    </source>
</evidence>
<feature type="compositionally biased region" description="Basic residues" evidence="9">
    <location>
        <begin position="312"/>
        <end position="331"/>
    </location>
</feature>
<feature type="region of interest" description="Disordered" evidence="9">
    <location>
        <begin position="565"/>
        <end position="592"/>
    </location>
</feature>
<evidence type="ECO:0000256" key="5">
    <source>
        <dbReference type="ARBA" id="ARBA00022829"/>
    </source>
</evidence>
<dbReference type="Proteomes" id="UP001479290">
    <property type="component" value="Unassembled WGS sequence"/>
</dbReference>
<evidence type="ECO:0000313" key="11">
    <source>
        <dbReference type="EMBL" id="KAK9969213.1"/>
    </source>
</evidence>
<proteinExistence type="inferred from homology"/>
<keyword evidence="7" id="KW-0131">Cell cycle</keyword>
<comment type="similarity">
    <text evidence="2">Belongs to the shugoshin family.</text>
</comment>
<feature type="compositionally biased region" description="Basic and acidic residues" evidence="9">
    <location>
        <begin position="243"/>
        <end position="253"/>
    </location>
</feature>
<feature type="region of interest" description="Disordered" evidence="9">
    <location>
        <begin position="243"/>
        <end position="268"/>
    </location>
</feature>